<dbReference type="SMART" id="SM00320">
    <property type="entry name" value="WD40"/>
    <property type="match status" value="7"/>
</dbReference>
<accession>A0AAV7ZN00</accession>
<keyword evidence="3" id="KW-0677">Repeat</keyword>
<dbReference type="EMBL" id="JANTQA010000023">
    <property type="protein sequence ID" value="KAJ3443369.1"/>
    <property type="molecule type" value="Genomic_DNA"/>
</dbReference>
<comment type="caution">
    <text evidence="7">The sequence shown here is derived from an EMBL/GenBank/DDBJ whole genome shotgun (WGS) entry which is preliminary data.</text>
</comment>
<evidence type="ECO:0000256" key="5">
    <source>
        <dbReference type="PROSITE-ProRule" id="PRU00221"/>
    </source>
</evidence>
<evidence type="ECO:0000313" key="7">
    <source>
        <dbReference type="EMBL" id="KAJ3443369.1"/>
    </source>
</evidence>
<evidence type="ECO:0000256" key="6">
    <source>
        <dbReference type="SAM" id="MobiDB-lite"/>
    </source>
</evidence>
<feature type="repeat" description="WD" evidence="5">
    <location>
        <begin position="205"/>
        <end position="246"/>
    </location>
</feature>
<dbReference type="Proteomes" id="UP001146793">
    <property type="component" value="Unassembled WGS sequence"/>
</dbReference>
<dbReference type="PRINTS" id="PR00320">
    <property type="entry name" value="GPROTEINBRPT"/>
</dbReference>
<feature type="region of interest" description="Disordered" evidence="6">
    <location>
        <begin position="61"/>
        <end position="96"/>
    </location>
</feature>
<gene>
    <name evidence="7" type="ORF">M0812_09207</name>
</gene>
<sequence length="443" mass="50270">MTNLSSSLFGTNRRPKRKLSTSDNHLSTKKKLTFSQSKKQIYLNEKNIGTKIIGENKIKTQPNKTQTITQEKQKQKQAQTQTQTQQKQKISSHENKPTKTLKQISTLFDNSFLNQLAIEIKRNRGLPFTSLIIDKTGRNAYTGSKSGVIFKWDLISRQKKKFQGSNRKSILCLAISDCGKFLASGGFQHSISIWDTQTMKLIRNLRGHSGVVSGLAFSKEDTILYSCSFDHHIKIWNIQEMEFQKTLEGHISDCLSIDYLCGGVFITSGFDKTCRLWDTNTNSHVAFQNAHQAAIDCVKFVNNQLFVAGSQDGNISLWDINKDKPLSIIKNAHKGKWVCSIQIIPNSDCFFSGSYDGYLRIWKISLSELKISKVSKIPIDGFINSIAVPPDNSYIMLAVSQEHRLGRWFRLPKIKSGLYFIEKKIKLKQEKQIKSISTSNSKL</sequence>
<organism evidence="7 8">
    <name type="scientific">Anaeramoeba flamelloides</name>
    <dbReference type="NCBI Taxonomy" id="1746091"/>
    <lineage>
        <taxon>Eukaryota</taxon>
        <taxon>Metamonada</taxon>
        <taxon>Anaeramoebidae</taxon>
        <taxon>Anaeramoeba</taxon>
    </lineage>
</organism>
<dbReference type="Gene3D" id="2.130.10.10">
    <property type="entry name" value="YVTN repeat-like/Quinoprotein amine dehydrogenase"/>
    <property type="match status" value="1"/>
</dbReference>
<dbReference type="InterPro" id="IPR039241">
    <property type="entry name" value="Rrp9-like"/>
</dbReference>
<feature type="repeat" description="WD" evidence="5">
    <location>
        <begin position="163"/>
        <end position="204"/>
    </location>
</feature>
<feature type="region of interest" description="Disordered" evidence="6">
    <location>
        <begin position="1"/>
        <end position="27"/>
    </location>
</feature>
<dbReference type="GO" id="GO:0032040">
    <property type="term" value="C:small-subunit processome"/>
    <property type="evidence" value="ECO:0007669"/>
    <property type="project" value="TreeGrafter"/>
</dbReference>
<protein>
    <submittedName>
        <fullName evidence="7">U3 small nucleolar RNA-interacting protein</fullName>
    </submittedName>
</protein>
<dbReference type="PANTHER" id="PTHR19865:SF0">
    <property type="entry name" value="U3 SMALL NUCLEOLAR RNA-INTERACTING PROTEIN 2"/>
    <property type="match status" value="1"/>
</dbReference>
<dbReference type="PANTHER" id="PTHR19865">
    <property type="entry name" value="U3 SMALL NUCLEOLAR RNA INTERACTING PROTEIN 2"/>
    <property type="match status" value="1"/>
</dbReference>
<dbReference type="InterPro" id="IPR015943">
    <property type="entry name" value="WD40/YVTN_repeat-like_dom_sf"/>
</dbReference>
<dbReference type="PROSITE" id="PS00678">
    <property type="entry name" value="WD_REPEATS_1"/>
    <property type="match status" value="1"/>
</dbReference>
<evidence type="ECO:0000256" key="2">
    <source>
        <dbReference type="ARBA" id="ARBA00022574"/>
    </source>
</evidence>
<dbReference type="GO" id="GO:0034511">
    <property type="term" value="F:U3 snoRNA binding"/>
    <property type="evidence" value="ECO:0007669"/>
    <property type="project" value="InterPro"/>
</dbReference>
<dbReference type="InterPro" id="IPR019775">
    <property type="entry name" value="WD40_repeat_CS"/>
</dbReference>
<evidence type="ECO:0000313" key="8">
    <source>
        <dbReference type="Proteomes" id="UP001146793"/>
    </source>
</evidence>
<dbReference type="AlphaFoldDB" id="A0AAV7ZN00"/>
<evidence type="ECO:0000256" key="1">
    <source>
        <dbReference type="ARBA" id="ARBA00004123"/>
    </source>
</evidence>
<dbReference type="Pfam" id="PF00400">
    <property type="entry name" value="WD40"/>
    <property type="match status" value="5"/>
</dbReference>
<feature type="repeat" description="WD" evidence="5">
    <location>
        <begin position="288"/>
        <end position="328"/>
    </location>
</feature>
<dbReference type="CDD" id="cd00200">
    <property type="entry name" value="WD40"/>
    <property type="match status" value="1"/>
</dbReference>
<feature type="repeat" description="WD" evidence="5">
    <location>
        <begin position="338"/>
        <end position="372"/>
    </location>
</feature>
<dbReference type="InterPro" id="IPR001680">
    <property type="entry name" value="WD40_rpt"/>
</dbReference>
<reference evidence="7" key="1">
    <citation type="submission" date="2022-08" db="EMBL/GenBank/DDBJ databases">
        <title>Novel sulphate-reducing endosymbionts in the free-living metamonad Anaeramoeba.</title>
        <authorList>
            <person name="Jerlstrom-Hultqvist J."/>
            <person name="Cepicka I."/>
            <person name="Gallot-Lavallee L."/>
            <person name="Salas-Leiva D."/>
            <person name="Curtis B.A."/>
            <person name="Zahonova K."/>
            <person name="Pipaliya S."/>
            <person name="Dacks J."/>
            <person name="Roger A.J."/>
        </authorList>
    </citation>
    <scope>NUCLEOTIDE SEQUENCE</scope>
    <source>
        <strain evidence="7">Busselton2</strain>
    </source>
</reference>
<keyword evidence="2 5" id="KW-0853">WD repeat</keyword>
<name>A0AAV7ZN00_9EUKA</name>
<proteinExistence type="predicted"/>
<dbReference type="InterPro" id="IPR020472">
    <property type="entry name" value="WD40_PAC1"/>
</dbReference>
<dbReference type="InterPro" id="IPR036322">
    <property type="entry name" value="WD40_repeat_dom_sf"/>
</dbReference>
<evidence type="ECO:0000256" key="4">
    <source>
        <dbReference type="ARBA" id="ARBA00023242"/>
    </source>
</evidence>
<feature type="compositionally biased region" description="Low complexity" evidence="6">
    <location>
        <begin position="64"/>
        <end position="89"/>
    </location>
</feature>
<evidence type="ECO:0000256" key="3">
    <source>
        <dbReference type="ARBA" id="ARBA00022737"/>
    </source>
</evidence>
<keyword evidence="4" id="KW-0539">Nucleus</keyword>
<feature type="compositionally biased region" description="Polar residues" evidence="6">
    <location>
        <begin position="1"/>
        <end position="10"/>
    </location>
</feature>
<dbReference type="PROSITE" id="PS50294">
    <property type="entry name" value="WD_REPEATS_REGION"/>
    <property type="match status" value="2"/>
</dbReference>
<dbReference type="PROSITE" id="PS50082">
    <property type="entry name" value="WD_REPEATS_2"/>
    <property type="match status" value="4"/>
</dbReference>
<dbReference type="SUPFAM" id="SSF50978">
    <property type="entry name" value="WD40 repeat-like"/>
    <property type="match status" value="1"/>
</dbReference>
<comment type="subcellular location">
    <subcellularLocation>
        <location evidence="1">Nucleus</location>
    </subcellularLocation>
</comment>